<dbReference type="InterPro" id="IPR036928">
    <property type="entry name" value="AS_sf"/>
</dbReference>
<dbReference type="PANTHER" id="PTHR11895">
    <property type="entry name" value="TRANSAMIDASE"/>
    <property type="match status" value="1"/>
</dbReference>
<protein>
    <recommendedName>
        <fullName evidence="2">Indoleacetamide hydrolase</fullName>
    </recommendedName>
</protein>
<proteinExistence type="predicted"/>
<dbReference type="EMBL" id="FNTI01000001">
    <property type="protein sequence ID" value="SED01227.1"/>
    <property type="molecule type" value="Genomic_DNA"/>
</dbReference>
<evidence type="ECO:0000256" key="1">
    <source>
        <dbReference type="ARBA" id="ARBA00003871"/>
    </source>
</evidence>
<organism evidence="4 5">
    <name type="scientific">Bradyrhizobium lablabi</name>
    <dbReference type="NCBI Taxonomy" id="722472"/>
    <lineage>
        <taxon>Bacteria</taxon>
        <taxon>Pseudomonadati</taxon>
        <taxon>Pseudomonadota</taxon>
        <taxon>Alphaproteobacteria</taxon>
        <taxon>Hyphomicrobiales</taxon>
        <taxon>Nitrobacteraceae</taxon>
        <taxon>Bradyrhizobium</taxon>
    </lineage>
</organism>
<evidence type="ECO:0000256" key="2">
    <source>
        <dbReference type="ARBA" id="ARBA00021874"/>
    </source>
</evidence>
<feature type="domain" description="Amidase" evidence="3">
    <location>
        <begin position="29"/>
        <end position="452"/>
    </location>
</feature>
<keyword evidence="4" id="KW-0808">Transferase</keyword>
<dbReference type="PROSITE" id="PS00571">
    <property type="entry name" value="AMIDASES"/>
    <property type="match status" value="1"/>
</dbReference>
<dbReference type="Proteomes" id="UP000183208">
    <property type="component" value="Unassembled WGS sequence"/>
</dbReference>
<dbReference type="Gene3D" id="3.90.1300.10">
    <property type="entry name" value="Amidase signature (AS) domain"/>
    <property type="match status" value="1"/>
</dbReference>
<evidence type="ECO:0000259" key="3">
    <source>
        <dbReference type="Pfam" id="PF01425"/>
    </source>
</evidence>
<comment type="function">
    <text evidence="1">Hydrolyzes indole-3-acetamide (IAM) into indole-3-acetic acid (IAA).</text>
</comment>
<dbReference type="InterPro" id="IPR023631">
    <property type="entry name" value="Amidase_dom"/>
</dbReference>
<accession>A0A1M6XQQ9</accession>
<sequence>MNKHSTEPALMSLVAVAKAIADKKFSSREVTQSCLNRIAEWQPRLNAFMAIEAESALAAADAADAALAKGNNRGPLHGVPLAHKDMYYDAGKVVTCGSKIRRHFVATTTSTALQRLKDAGTVRLGSLQMVEFAYGPTGHNVHYGAVRNPWNVDHITGGSSSGSGSAVAARLTFAALGSDTGGSIRMPAHFCGVTGLKTTVGRVSRAGAMPLSQSLDTVGPLAQTVEDCALLTGLMAGADPEDLTASTRPVPDYMAATQGSLKGLRIGVPTAFYVDDLDAEVARVLDETIATLKREGAEIVKVELPDQRQLTAACQLVLATEAAAFHKRWLIERPQDYGAQVLMRLQNGLAIPAVSYLEAMRWRGPALSAWLAAVAGTDAVLAPVAPMPAPTIAESDVGNSIDAEAVIQRITKFTRPINYLGLPSLSIPTGFTKAGLPVGMQLVGRAFDEAMLVRIGAAFQRATDFHARVPKLS</sequence>
<reference evidence="4 5" key="1">
    <citation type="submission" date="2016-10" db="EMBL/GenBank/DDBJ databases">
        <authorList>
            <person name="de Groot N.N."/>
        </authorList>
    </citation>
    <scope>NUCLEOTIDE SEQUENCE [LARGE SCALE GENOMIC DNA]</scope>
    <source>
        <strain evidence="4 5">GAS522</strain>
    </source>
</reference>
<dbReference type="Pfam" id="PF01425">
    <property type="entry name" value="Amidase"/>
    <property type="match status" value="1"/>
</dbReference>
<dbReference type="PANTHER" id="PTHR11895:SF176">
    <property type="entry name" value="AMIDASE AMID-RELATED"/>
    <property type="match status" value="1"/>
</dbReference>
<dbReference type="InterPro" id="IPR000120">
    <property type="entry name" value="Amidase"/>
</dbReference>
<dbReference type="SUPFAM" id="SSF75304">
    <property type="entry name" value="Amidase signature (AS) enzymes"/>
    <property type="match status" value="1"/>
</dbReference>
<dbReference type="GO" id="GO:0016740">
    <property type="term" value="F:transferase activity"/>
    <property type="evidence" value="ECO:0007669"/>
    <property type="project" value="UniProtKB-KW"/>
</dbReference>
<dbReference type="InterPro" id="IPR020556">
    <property type="entry name" value="Amidase_CS"/>
</dbReference>
<dbReference type="AlphaFoldDB" id="A0A1M6XQQ9"/>
<evidence type="ECO:0000313" key="4">
    <source>
        <dbReference type="EMBL" id="SED01227.1"/>
    </source>
</evidence>
<name>A0A1M6XQQ9_9BRAD</name>
<gene>
    <name evidence="4" type="ORF">SAMN05444171_2850</name>
</gene>
<evidence type="ECO:0000313" key="5">
    <source>
        <dbReference type="Proteomes" id="UP000183208"/>
    </source>
</evidence>